<dbReference type="Proteomes" id="UP000623687">
    <property type="component" value="Unassembled WGS sequence"/>
</dbReference>
<dbReference type="OrthoDB" id="419598at2759"/>
<reference evidence="1" key="1">
    <citation type="submission" date="2019-07" db="EMBL/GenBank/DDBJ databases">
        <authorList>
            <person name="Palmer J.M."/>
        </authorList>
    </citation>
    <scope>NUCLEOTIDE SEQUENCE</scope>
    <source>
        <strain evidence="1">PC9</strain>
    </source>
</reference>
<dbReference type="RefSeq" id="XP_036625623.1">
    <property type="nucleotide sequence ID" value="XM_036771977.1"/>
</dbReference>
<dbReference type="GeneID" id="59372177"/>
<dbReference type="PANTHER" id="PTHR43162:SF1">
    <property type="entry name" value="PRESTALK A DIFFERENTIATION PROTEIN A"/>
    <property type="match status" value="1"/>
</dbReference>
<dbReference type="AlphaFoldDB" id="A0A8H6ZJR2"/>
<dbReference type="Gene3D" id="3.40.50.720">
    <property type="entry name" value="NAD(P)-binding Rossmann-like Domain"/>
    <property type="match status" value="1"/>
</dbReference>
<evidence type="ECO:0000313" key="2">
    <source>
        <dbReference type="Proteomes" id="UP000623687"/>
    </source>
</evidence>
<dbReference type="Gene3D" id="3.90.25.10">
    <property type="entry name" value="UDP-galactose 4-epimerase, domain 1"/>
    <property type="match status" value="1"/>
</dbReference>
<dbReference type="InterPro" id="IPR051604">
    <property type="entry name" value="Ergot_Alk_Oxidoreductase"/>
</dbReference>
<sequence length="283" mass="30410">MAILVTGAGGKTSKAVIPQLKAAGIPFVVGSTRGASASAPGADAVKFDWTDASTYPLPFQHAFPSGEKITAVYIVPGPVADPSRAINAFVDYALKAQGVRRFVMCAGESLKKGGPFVGEVWSHFEDVGAEYMVLRPTWFLENYLDWFYLPLKNENKIYTCAGDATIAFVSAEDIAALAIKGLTAEKPFNRDFAVHGPELVTHDQLAEKFSRALGRTIEHVSLTEEQRAAMLAESGIPAGFAQFMAFLEAHAPNKELDTAAAAVTGKKLVSCDAFIEKHKAVWV</sequence>
<dbReference type="VEuPathDB" id="FungiDB:PC9H_002336"/>
<accession>A0A8H6ZJR2</accession>
<dbReference type="PANTHER" id="PTHR43162">
    <property type="match status" value="1"/>
</dbReference>
<organism evidence="1 2">
    <name type="scientific">Pleurotus ostreatus</name>
    <name type="common">Oyster mushroom</name>
    <name type="synonym">White-rot fungus</name>
    <dbReference type="NCBI Taxonomy" id="5322"/>
    <lineage>
        <taxon>Eukaryota</taxon>
        <taxon>Fungi</taxon>
        <taxon>Dikarya</taxon>
        <taxon>Basidiomycota</taxon>
        <taxon>Agaricomycotina</taxon>
        <taxon>Agaricomycetes</taxon>
        <taxon>Agaricomycetidae</taxon>
        <taxon>Agaricales</taxon>
        <taxon>Pleurotineae</taxon>
        <taxon>Pleurotaceae</taxon>
        <taxon>Pleurotus</taxon>
    </lineage>
</organism>
<evidence type="ECO:0000313" key="1">
    <source>
        <dbReference type="EMBL" id="KAF7416076.1"/>
    </source>
</evidence>
<proteinExistence type="predicted"/>
<name>A0A8H6ZJR2_PLEOS</name>
<comment type="caution">
    <text evidence="1">The sequence shown here is derived from an EMBL/GenBank/DDBJ whole genome shotgun (WGS) entry which is preliminary data.</text>
</comment>
<dbReference type="SUPFAM" id="SSF51735">
    <property type="entry name" value="NAD(P)-binding Rossmann-fold domains"/>
    <property type="match status" value="1"/>
</dbReference>
<protein>
    <submittedName>
        <fullName evidence="1">Uncharacterized protein</fullName>
    </submittedName>
</protein>
<dbReference type="EMBL" id="JACETU010000011">
    <property type="protein sequence ID" value="KAF7416076.1"/>
    <property type="molecule type" value="Genomic_DNA"/>
</dbReference>
<dbReference type="InterPro" id="IPR036291">
    <property type="entry name" value="NAD(P)-bd_dom_sf"/>
</dbReference>
<gene>
    <name evidence="1" type="ORF">PC9H_002336</name>
</gene>
<keyword evidence="2" id="KW-1185">Reference proteome</keyword>